<evidence type="ECO:0000313" key="9">
    <source>
        <dbReference type="Proteomes" id="UP000036700"/>
    </source>
</evidence>
<dbReference type="KEGG" id="ptx:ABW99_01930"/>
<dbReference type="InterPro" id="IPR007452">
    <property type="entry name" value="TamB_C"/>
</dbReference>
<proteinExistence type="predicted"/>
<dbReference type="PATRIC" id="fig|445709.3.peg.419"/>
<dbReference type="STRING" id="445709.ABW99_01930"/>
<name>A0A0G3ER35_9BURK</name>
<dbReference type="RefSeq" id="WP_047212708.1">
    <property type="nucleotide sequence ID" value="NZ_CP011568.3"/>
</dbReference>
<dbReference type="EMBL" id="CP011568">
    <property type="protein sequence ID" value="AKJ67171.1"/>
    <property type="molecule type" value="Genomic_DNA"/>
</dbReference>
<comment type="subcellular location">
    <subcellularLocation>
        <location evidence="1">Membrane</location>
        <topology evidence="1">Single-pass membrane protein</topology>
    </subcellularLocation>
</comment>
<keyword evidence="4 6" id="KW-0472">Membrane</keyword>
<feature type="domain" description="Translocation and assembly module TamB C-terminal" evidence="7">
    <location>
        <begin position="978"/>
        <end position="1322"/>
    </location>
</feature>
<dbReference type="PANTHER" id="PTHR36985:SF1">
    <property type="entry name" value="TRANSLOCATION AND ASSEMBLY MODULE SUBUNIT TAMB"/>
    <property type="match status" value="1"/>
</dbReference>
<dbReference type="GO" id="GO:0009306">
    <property type="term" value="P:protein secretion"/>
    <property type="evidence" value="ECO:0007669"/>
    <property type="project" value="InterPro"/>
</dbReference>
<evidence type="ECO:0000256" key="3">
    <source>
        <dbReference type="ARBA" id="ARBA00022989"/>
    </source>
</evidence>
<dbReference type="Pfam" id="PF04357">
    <property type="entry name" value="TamB"/>
    <property type="match status" value="1"/>
</dbReference>
<evidence type="ECO:0000256" key="5">
    <source>
        <dbReference type="SAM" id="MobiDB-lite"/>
    </source>
</evidence>
<dbReference type="OrthoDB" id="5288149at2"/>
<reference evidence="9" key="1">
    <citation type="submission" date="2015-06" db="EMBL/GenBank/DDBJ databases">
        <authorList>
            <person name="Lim Y.L."/>
            <person name="Ee R."/>
            <person name="Yong D."/>
            <person name="How K.Y."/>
            <person name="Yin W.F."/>
            <person name="Chan K.G."/>
        </authorList>
    </citation>
    <scope>NUCLEOTIDE SEQUENCE [LARGE SCALE GENOMIC DNA]</scope>
    <source>
        <strain evidence="9">DSM 25325</strain>
    </source>
</reference>
<sequence length="1323" mass="138757">MTDQHTHPAAATAPSPPPPPRRRRWPRVLAWLVVAPLVLVVGLAGAGLLAAHTERGSRWLWQAAVVVLDGKLAGQWEGGTLAGGAHLREVAYTDGATHVTLDRLDGRWALQSAPWRLRIAFLQLGTLDLKLAPQAPAQAPAALPQRLTLPLAIRVDAVSLHRLILHAPALELTDIALHGETDGRHHTLVLDNLTTPYGRVNASMRLDGARPFALSGDAAVAGRYDTHPYQLALHLSGSLEALRADLSASGDRLAGHATVSAAPFDAVPLKRAQVAIDHVDPRLFSASAPSADLSLRADLAPVDGASALQVAGPISVSNAEPGSLDRQRLPLVSAAARVMLDATHQALTDVQVRLAGGAALSGGGSLTRHAQTGRTTGQFALAAREVNLRAFLGKLPVTRLGGPLIVTLDGGRQQVALDWRDPTRRIQLDAALDDGAVTLRSARLSAGAGQIDLRGSLRTDAGGSYEANAVMTQFDPAAWFDTGVSSSTRAGRPATRISGQLQARGTLHPALDVEAKFALRDSQYAGLPMGGEGTVRLAGGRLLPSSAQLLVAGNRARLDGSFGAAGDRLRVDVDAPHLNRLGFGLAGLLQVHGQLSGSLARPALQADFRAEQLAFGNQRLAHMSGRANIEGGLHAPGTSRLELTLAGRDYRASQVALSRVDINLAGTRASHRIRAEFAGTLRGQPLALALAAQGGVTDQQGRLGWDGTIQTLRNDGLPRFALTRPWRVKAAAQAVQLGAAHFTLAGASVDLGQLDYRQGQLRSSGSISALDIGNVLTLVKEFTGAAPPLQSNLVLDGSWNLVLAKQADGFVQIARRSGDLMLTDGRRETLGVAPGVRALGISALRVRADLHADQVNLTAHAAASSIGQLDAKVSTAVQMHDGHPSLTEQAPLDGSAALDVPNLNAVGALAGPQLLLKGRAAARFTLGGTVGKPLLSGNVTGDDLSITMFDLGIQLTGGTVRLAMDRNAIDLKQVEFHGGAGTLKASGRIGLAQADPAMNATIVADRLQLFAAPDRQLILSGQAKASGNAEHLAIAGKFVVDRARFDLPPSGTPSLGDDVVIVRDNGQTQAAKANAAERAARISEKPANRFAPHVDVDLDLGRDFRFKGAGADLLLRGSMHVRSEPLAPVRASGTIQIAEGTYEAFGRRLSIERGHINFTGPLDNPGLFIIAMRTNQAVEAGVQVTGTVRQPRVTLVSDPNVPDEAKLSWLMFGHGPESAGLGQQQAVAGAALAMLGTAGGKRIVQNFGIDQFSIGSSDSGLPDQQVVNIGKAISESLSIGFEQSLTSAASIAKLTWQLSRRWSLVARTGSIYGLDILFNRRFD</sequence>
<dbReference type="GO" id="GO:0005886">
    <property type="term" value="C:plasma membrane"/>
    <property type="evidence" value="ECO:0007669"/>
    <property type="project" value="InterPro"/>
</dbReference>
<evidence type="ECO:0000256" key="6">
    <source>
        <dbReference type="SAM" id="Phobius"/>
    </source>
</evidence>
<dbReference type="PANTHER" id="PTHR36985">
    <property type="entry name" value="TRANSLOCATION AND ASSEMBLY MODULE SUBUNIT TAMB"/>
    <property type="match status" value="1"/>
</dbReference>
<feature type="transmembrane region" description="Helical" evidence="6">
    <location>
        <begin position="28"/>
        <end position="50"/>
    </location>
</feature>
<evidence type="ECO:0000256" key="4">
    <source>
        <dbReference type="ARBA" id="ARBA00023136"/>
    </source>
</evidence>
<evidence type="ECO:0000256" key="2">
    <source>
        <dbReference type="ARBA" id="ARBA00022692"/>
    </source>
</evidence>
<dbReference type="Proteomes" id="UP000036700">
    <property type="component" value="Chromosome"/>
</dbReference>
<evidence type="ECO:0000313" key="8">
    <source>
        <dbReference type="EMBL" id="AKJ67171.1"/>
    </source>
</evidence>
<accession>A0A0G3ER35</accession>
<evidence type="ECO:0000256" key="1">
    <source>
        <dbReference type="ARBA" id="ARBA00004167"/>
    </source>
</evidence>
<keyword evidence="2 6" id="KW-0812">Transmembrane</keyword>
<feature type="region of interest" description="Disordered" evidence="5">
    <location>
        <begin position="1"/>
        <end position="21"/>
    </location>
</feature>
<organism evidence="8 9">
    <name type="scientific">Pandoraea thiooxydans</name>
    <dbReference type="NCBI Taxonomy" id="445709"/>
    <lineage>
        <taxon>Bacteria</taxon>
        <taxon>Pseudomonadati</taxon>
        <taxon>Pseudomonadota</taxon>
        <taxon>Betaproteobacteria</taxon>
        <taxon>Burkholderiales</taxon>
        <taxon>Burkholderiaceae</taxon>
        <taxon>Pandoraea</taxon>
    </lineage>
</organism>
<dbReference type="GO" id="GO:0097347">
    <property type="term" value="C:TAM protein secretion complex"/>
    <property type="evidence" value="ECO:0007669"/>
    <property type="project" value="TreeGrafter"/>
</dbReference>
<protein>
    <recommendedName>
        <fullName evidence="7">Translocation and assembly module TamB C-terminal domain-containing protein</fullName>
    </recommendedName>
</protein>
<evidence type="ECO:0000259" key="7">
    <source>
        <dbReference type="Pfam" id="PF04357"/>
    </source>
</evidence>
<gene>
    <name evidence="8" type="ORF">ABW99_01930</name>
</gene>
<keyword evidence="3 6" id="KW-1133">Transmembrane helix</keyword>
<keyword evidence="9" id="KW-1185">Reference proteome</keyword>